<feature type="region of interest" description="Disordered" evidence="15">
    <location>
        <begin position="398"/>
        <end position="421"/>
    </location>
</feature>
<feature type="domain" description="Protein kinase" evidence="17">
    <location>
        <begin position="424"/>
        <end position="713"/>
    </location>
</feature>
<dbReference type="GO" id="GO:0016020">
    <property type="term" value="C:membrane"/>
    <property type="evidence" value="ECO:0007669"/>
    <property type="project" value="UniProtKB-SubCell"/>
</dbReference>
<evidence type="ECO:0000256" key="9">
    <source>
        <dbReference type="ARBA" id="ARBA00022840"/>
    </source>
</evidence>
<keyword evidence="12" id="KW-0325">Glycoprotein</keyword>
<feature type="chain" id="PRO_5035895899" description="non-specific serine/threonine protein kinase" evidence="16">
    <location>
        <begin position="28"/>
        <end position="735"/>
    </location>
</feature>
<gene>
    <name evidence="18" type="ORF">OLEA9_A054266</name>
</gene>
<dbReference type="InterPro" id="IPR025287">
    <property type="entry name" value="WAK_GUB"/>
</dbReference>
<dbReference type="Pfam" id="PF14380">
    <property type="entry name" value="WAK_assoc"/>
    <property type="match status" value="1"/>
</dbReference>
<evidence type="ECO:0000313" key="18">
    <source>
        <dbReference type="EMBL" id="CAA2956788.1"/>
    </source>
</evidence>
<keyword evidence="19" id="KW-1185">Reference proteome</keyword>
<evidence type="ECO:0000256" key="16">
    <source>
        <dbReference type="SAM" id="SignalP"/>
    </source>
</evidence>
<dbReference type="FunFam" id="1.10.510.10:FF:000590">
    <property type="entry name" value="PR5-like receptor kinase"/>
    <property type="match status" value="1"/>
</dbReference>
<evidence type="ECO:0000256" key="1">
    <source>
        <dbReference type="ARBA" id="ARBA00004479"/>
    </source>
</evidence>
<evidence type="ECO:0000256" key="5">
    <source>
        <dbReference type="ARBA" id="ARBA00022692"/>
    </source>
</evidence>
<dbReference type="InterPro" id="IPR045874">
    <property type="entry name" value="LRK10/LRL21-25-like"/>
</dbReference>
<keyword evidence="3" id="KW-0723">Serine/threonine-protein kinase</keyword>
<dbReference type="Proteomes" id="UP000594638">
    <property type="component" value="Unassembled WGS sequence"/>
</dbReference>
<evidence type="ECO:0000256" key="7">
    <source>
        <dbReference type="ARBA" id="ARBA00022741"/>
    </source>
</evidence>
<comment type="catalytic activity">
    <reaction evidence="14">
        <text>L-seryl-[protein] + ATP = O-phospho-L-seryl-[protein] + ADP + H(+)</text>
        <dbReference type="Rhea" id="RHEA:17989"/>
        <dbReference type="Rhea" id="RHEA-COMP:9863"/>
        <dbReference type="Rhea" id="RHEA-COMP:11604"/>
        <dbReference type="ChEBI" id="CHEBI:15378"/>
        <dbReference type="ChEBI" id="CHEBI:29999"/>
        <dbReference type="ChEBI" id="CHEBI:30616"/>
        <dbReference type="ChEBI" id="CHEBI:83421"/>
        <dbReference type="ChEBI" id="CHEBI:456216"/>
        <dbReference type="EC" id="2.7.11.1"/>
    </reaction>
</comment>
<organism evidence="18 19">
    <name type="scientific">Olea europaea subsp. europaea</name>
    <dbReference type="NCBI Taxonomy" id="158383"/>
    <lineage>
        <taxon>Eukaryota</taxon>
        <taxon>Viridiplantae</taxon>
        <taxon>Streptophyta</taxon>
        <taxon>Embryophyta</taxon>
        <taxon>Tracheophyta</taxon>
        <taxon>Spermatophyta</taxon>
        <taxon>Magnoliopsida</taxon>
        <taxon>eudicotyledons</taxon>
        <taxon>Gunneridae</taxon>
        <taxon>Pentapetalae</taxon>
        <taxon>asterids</taxon>
        <taxon>lamiids</taxon>
        <taxon>Lamiales</taxon>
        <taxon>Oleaceae</taxon>
        <taxon>Oleeae</taxon>
        <taxon>Olea</taxon>
    </lineage>
</organism>
<dbReference type="PANTHER" id="PTHR27009">
    <property type="entry name" value="RUST RESISTANCE KINASE LR10-RELATED"/>
    <property type="match status" value="1"/>
</dbReference>
<keyword evidence="10" id="KW-1133">Transmembrane helix</keyword>
<protein>
    <recommendedName>
        <fullName evidence="2">non-specific serine/threonine protein kinase</fullName>
        <ecNumber evidence="2">2.7.11.1</ecNumber>
    </recommendedName>
</protein>
<keyword evidence="8 18" id="KW-0418">Kinase</keyword>
<dbReference type="InterPro" id="IPR011009">
    <property type="entry name" value="Kinase-like_dom_sf"/>
</dbReference>
<dbReference type="SMART" id="SM00220">
    <property type="entry name" value="S_TKc"/>
    <property type="match status" value="1"/>
</dbReference>
<dbReference type="GO" id="GO:0004674">
    <property type="term" value="F:protein serine/threonine kinase activity"/>
    <property type="evidence" value="ECO:0007669"/>
    <property type="project" value="UniProtKB-KW"/>
</dbReference>
<dbReference type="SUPFAM" id="SSF56112">
    <property type="entry name" value="Protein kinase-like (PK-like)"/>
    <property type="match status" value="1"/>
</dbReference>
<evidence type="ECO:0000256" key="11">
    <source>
        <dbReference type="ARBA" id="ARBA00023136"/>
    </source>
</evidence>
<comment type="caution">
    <text evidence="18">The sequence shown here is derived from an EMBL/GenBank/DDBJ whole genome shotgun (WGS) entry which is preliminary data.</text>
</comment>
<evidence type="ECO:0000256" key="10">
    <source>
        <dbReference type="ARBA" id="ARBA00022989"/>
    </source>
</evidence>
<dbReference type="InterPro" id="IPR008271">
    <property type="entry name" value="Ser/Thr_kinase_AS"/>
</dbReference>
<dbReference type="EMBL" id="CACTIH010000196">
    <property type="protein sequence ID" value="CAA2956788.1"/>
    <property type="molecule type" value="Genomic_DNA"/>
</dbReference>
<dbReference type="EC" id="2.7.11.1" evidence="2"/>
<dbReference type="PROSITE" id="PS50011">
    <property type="entry name" value="PROTEIN_KINASE_DOM"/>
    <property type="match status" value="1"/>
</dbReference>
<dbReference type="InterPro" id="IPR000719">
    <property type="entry name" value="Prot_kinase_dom"/>
</dbReference>
<dbReference type="Gramene" id="OE9A054266T1">
    <property type="protein sequence ID" value="OE9A054266C1"/>
    <property type="gene ID" value="OE9A054266"/>
</dbReference>
<evidence type="ECO:0000256" key="15">
    <source>
        <dbReference type="SAM" id="MobiDB-lite"/>
    </source>
</evidence>
<reference evidence="18 19" key="1">
    <citation type="submission" date="2019-12" db="EMBL/GenBank/DDBJ databases">
        <authorList>
            <person name="Alioto T."/>
            <person name="Alioto T."/>
            <person name="Gomez Garrido J."/>
        </authorList>
    </citation>
    <scope>NUCLEOTIDE SEQUENCE [LARGE SCALE GENOMIC DNA]</scope>
</reference>
<comment type="subcellular location">
    <subcellularLocation>
        <location evidence="1">Membrane</location>
        <topology evidence="1">Single-pass type I membrane protein</topology>
    </subcellularLocation>
</comment>
<evidence type="ECO:0000256" key="12">
    <source>
        <dbReference type="ARBA" id="ARBA00023180"/>
    </source>
</evidence>
<keyword evidence="11" id="KW-0472">Membrane</keyword>
<accession>A0A8S0PR66</accession>
<keyword evidence="5" id="KW-0812">Transmembrane</keyword>
<evidence type="ECO:0000256" key="13">
    <source>
        <dbReference type="ARBA" id="ARBA00047899"/>
    </source>
</evidence>
<feature type="signal peptide" evidence="16">
    <location>
        <begin position="1"/>
        <end position="27"/>
    </location>
</feature>
<evidence type="ECO:0000256" key="4">
    <source>
        <dbReference type="ARBA" id="ARBA00022679"/>
    </source>
</evidence>
<keyword evidence="7" id="KW-0547">Nucleotide-binding</keyword>
<dbReference type="GO" id="GO:0005524">
    <property type="term" value="F:ATP binding"/>
    <property type="evidence" value="ECO:0007669"/>
    <property type="project" value="UniProtKB-KW"/>
</dbReference>
<name>A0A8S0PR66_OLEEU</name>
<dbReference type="Pfam" id="PF00069">
    <property type="entry name" value="Pkinase"/>
    <property type="match status" value="1"/>
</dbReference>
<dbReference type="Pfam" id="PF13947">
    <property type="entry name" value="GUB_WAK_bind"/>
    <property type="match status" value="1"/>
</dbReference>
<evidence type="ECO:0000256" key="2">
    <source>
        <dbReference type="ARBA" id="ARBA00012513"/>
    </source>
</evidence>
<dbReference type="InterPro" id="IPR032872">
    <property type="entry name" value="WAK_assoc_C"/>
</dbReference>
<evidence type="ECO:0000256" key="14">
    <source>
        <dbReference type="ARBA" id="ARBA00048679"/>
    </source>
</evidence>
<dbReference type="Gene3D" id="1.10.510.10">
    <property type="entry name" value="Transferase(Phosphotransferase) domain 1"/>
    <property type="match status" value="1"/>
</dbReference>
<keyword evidence="4" id="KW-0808">Transferase</keyword>
<dbReference type="OrthoDB" id="4062651at2759"/>
<evidence type="ECO:0000256" key="8">
    <source>
        <dbReference type="ARBA" id="ARBA00022777"/>
    </source>
</evidence>
<dbReference type="GO" id="GO:0030247">
    <property type="term" value="F:polysaccharide binding"/>
    <property type="evidence" value="ECO:0007669"/>
    <property type="project" value="InterPro"/>
</dbReference>
<dbReference type="Gene3D" id="3.30.200.20">
    <property type="entry name" value="Phosphorylase Kinase, domain 1"/>
    <property type="match status" value="1"/>
</dbReference>
<dbReference type="AlphaFoldDB" id="A0A8S0PR66"/>
<keyword evidence="9" id="KW-0067">ATP-binding</keyword>
<comment type="catalytic activity">
    <reaction evidence="13">
        <text>L-threonyl-[protein] + ATP = O-phospho-L-threonyl-[protein] + ADP + H(+)</text>
        <dbReference type="Rhea" id="RHEA:46608"/>
        <dbReference type="Rhea" id="RHEA-COMP:11060"/>
        <dbReference type="Rhea" id="RHEA-COMP:11605"/>
        <dbReference type="ChEBI" id="CHEBI:15378"/>
        <dbReference type="ChEBI" id="CHEBI:30013"/>
        <dbReference type="ChEBI" id="CHEBI:30616"/>
        <dbReference type="ChEBI" id="CHEBI:61977"/>
        <dbReference type="ChEBI" id="CHEBI:456216"/>
        <dbReference type="EC" id="2.7.11.1"/>
    </reaction>
</comment>
<sequence length="735" mass="80344">MYTNFLYIFSLFIITTFVLLYIPGSLCQDGGEYAACGAPFRCAGIQGISYPFWGGSRPDYCGYPDFQLNNCQGDVPILTITSIQYRVLEINNASYILKVAREDLWNTTCPRSFYNTTLDGNLFEFSPNDQNITLHYGCSTSNGQPAPRSPHMFNCTVDGTNSESLFTIGEDSPSISETGADIICDTNIFVPVNETAARLLAVSSASIVLLQDALASGFSLQWSANNRVCRNCIRSGGLCGTNQDSLSFACYCADGTYASICNNTQNGNSTPTAYNTQTGNMTVNVNPAPTGNTTPTAYNTQTRKMTVYVYPAPTGNTTPTAYNTQTGNMTVIANPAPTGNTTPTANNTQTGNMTVIANPAPTENTIRNMTVIANPAPTGNATPTAYNTQTRNMTVNVNPAPTGNTTPTANNTQTGTRNGTKKGLDDKWKYVIGGYGSVYKGMLPNGQLVAVKVLKEVQGSGEDFMNEVGSISRTSHVNIVNLLGFCYERNRRALVYEFMPNKSLEKLMYKSGSPNSEGHLEWKTLYQIAVGVAQGLEYLHGGCNTRIIHFDIKPQNILLDEDFCPKISDFGLAKLCGKKQSILSTIGTRGTIGYIAPEVFCRNFGGMSYKSDIYSYGMMVLEMAGAKKIVEVRSTKSSENHFTDQVYELIVVRETMKFDEFMSSEDKETAKKMFLVGFWCIQTTPSDRPSMTKVIEMLKGSLESIEVPPKPFLFSPRMPTPYFSSSLSTYLDGES</sequence>
<feature type="compositionally biased region" description="Low complexity" evidence="15">
    <location>
        <begin position="398"/>
        <end position="416"/>
    </location>
</feature>
<keyword evidence="6 16" id="KW-0732">Signal</keyword>
<dbReference type="PROSITE" id="PS00108">
    <property type="entry name" value="PROTEIN_KINASE_ST"/>
    <property type="match status" value="1"/>
</dbReference>
<evidence type="ECO:0000256" key="3">
    <source>
        <dbReference type="ARBA" id="ARBA00022527"/>
    </source>
</evidence>
<evidence type="ECO:0000256" key="6">
    <source>
        <dbReference type="ARBA" id="ARBA00022729"/>
    </source>
</evidence>
<proteinExistence type="predicted"/>
<evidence type="ECO:0000313" key="19">
    <source>
        <dbReference type="Proteomes" id="UP000594638"/>
    </source>
</evidence>
<evidence type="ECO:0000259" key="17">
    <source>
        <dbReference type="PROSITE" id="PS50011"/>
    </source>
</evidence>